<evidence type="ECO:0000313" key="2">
    <source>
        <dbReference type="Proteomes" id="UP000812966"/>
    </source>
</evidence>
<organism evidence="1 2">
    <name type="scientific">Filobasidium floriforme</name>
    <dbReference type="NCBI Taxonomy" id="5210"/>
    <lineage>
        <taxon>Eukaryota</taxon>
        <taxon>Fungi</taxon>
        <taxon>Dikarya</taxon>
        <taxon>Basidiomycota</taxon>
        <taxon>Agaricomycotina</taxon>
        <taxon>Tremellomycetes</taxon>
        <taxon>Filobasidiales</taxon>
        <taxon>Filobasidiaceae</taxon>
        <taxon>Filobasidium</taxon>
    </lineage>
</organism>
<comment type="caution">
    <text evidence="1">The sequence shown here is derived from an EMBL/GenBank/DDBJ whole genome shotgun (WGS) entry which is preliminary data.</text>
</comment>
<reference evidence="1" key="1">
    <citation type="submission" date="2020-04" db="EMBL/GenBank/DDBJ databases">
        <title>Analysis of mating type loci in Filobasidium floriforme.</title>
        <authorList>
            <person name="Nowrousian M."/>
        </authorList>
    </citation>
    <scope>NUCLEOTIDE SEQUENCE</scope>
    <source>
        <strain evidence="1">CBS 6242</strain>
    </source>
</reference>
<dbReference type="PANTHER" id="PTHR33835">
    <property type="entry name" value="YALI0C07656P"/>
    <property type="match status" value="1"/>
</dbReference>
<gene>
    <name evidence="1" type="ORF">FFLO_01004</name>
</gene>
<sequence length="238" mass="26384">MSETVIRAINSSITIFSVPFSRFGILPIGGRSTAIKLKNDEVFVLASSPADKETIDTINAMGTVKYLLTPDTVHAMYISDFFKLYPDAKCIGPEGIAQKKPDVKWAGVFGEGGESKTYGFEDELKLQYFPGHVNKEIAVLHMPTKTLVEADLYFNLPPTEQYSKTSQSSQPIWPLSLLQSGMKNAIPRLTGKDKAAMSRDTKIVAAWDFDRLIPCHGDVIETGAKQVWLDAFKVYLDN</sequence>
<dbReference type="InterPro" id="IPR025638">
    <property type="entry name" value="DUF4336"/>
</dbReference>
<keyword evidence="2" id="KW-1185">Reference proteome</keyword>
<dbReference type="PANTHER" id="PTHR33835:SF1">
    <property type="entry name" value="METALLO-BETA-LACTAMASE DOMAIN-CONTAINING PROTEIN"/>
    <property type="match status" value="1"/>
</dbReference>
<dbReference type="AlphaFoldDB" id="A0A8K0JRZ9"/>
<name>A0A8K0JRZ9_9TREE</name>
<dbReference type="SUPFAM" id="SSF56281">
    <property type="entry name" value="Metallo-hydrolase/oxidoreductase"/>
    <property type="match status" value="1"/>
</dbReference>
<dbReference type="Proteomes" id="UP000812966">
    <property type="component" value="Unassembled WGS sequence"/>
</dbReference>
<accession>A0A8K0JRZ9</accession>
<proteinExistence type="predicted"/>
<evidence type="ECO:0008006" key="3">
    <source>
        <dbReference type="Google" id="ProtNLM"/>
    </source>
</evidence>
<dbReference type="InterPro" id="IPR036866">
    <property type="entry name" value="RibonucZ/Hydroxyglut_hydro"/>
</dbReference>
<evidence type="ECO:0000313" key="1">
    <source>
        <dbReference type="EMBL" id="KAG7571040.1"/>
    </source>
</evidence>
<dbReference type="EMBL" id="JABELV010000012">
    <property type="protein sequence ID" value="KAG7571040.1"/>
    <property type="molecule type" value="Genomic_DNA"/>
</dbReference>
<protein>
    <recommendedName>
        <fullName evidence="3">DUF4336 domain-containing protein</fullName>
    </recommendedName>
</protein>